<evidence type="ECO:0000313" key="1">
    <source>
        <dbReference type="EMBL" id="SVD47778.1"/>
    </source>
</evidence>
<sequence>PHPKVAEWSTLMTTFSKKLQSGNVDEWTPINQVFDTDDYF</sequence>
<proteinExistence type="predicted"/>
<accession>A0A382VPG3</accession>
<reference evidence="1" key="1">
    <citation type="submission" date="2018-05" db="EMBL/GenBank/DDBJ databases">
        <authorList>
            <person name="Lanie J.A."/>
            <person name="Ng W.-L."/>
            <person name="Kazmierczak K.M."/>
            <person name="Andrzejewski T.M."/>
            <person name="Davidsen T.M."/>
            <person name="Wayne K.J."/>
            <person name="Tettelin H."/>
            <person name="Glass J.I."/>
            <person name="Rusch D."/>
            <person name="Podicherti R."/>
            <person name="Tsui H.-C.T."/>
            <person name="Winkler M.E."/>
        </authorList>
    </citation>
    <scope>NUCLEOTIDE SEQUENCE</scope>
</reference>
<dbReference type="EMBL" id="UINC01153197">
    <property type="protein sequence ID" value="SVD47778.1"/>
    <property type="molecule type" value="Genomic_DNA"/>
</dbReference>
<dbReference type="AlphaFoldDB" id="A0A382VPG3"/>
<feature type="non-terminal residue" evidence="1">
    <location>
        <position position="1"/>
    </location>
</feature>
<organism evidence="1">
    <name type="scientific">marine metagenome</name>
    <dbReference type="NCBI Taxonomy" id="408172"/>
    <lineage>
        <taxon>unclassified sequences</taxon>
        <taxon>metagenomes</taxon>
        <taxon>ecological metagenomes</taxon>
    </lineage>
</organism>
<protein>
    <submittedName>
        <fullName evidence="1">Uncharacterized protein</fullName>
    </submittedName>
</protein>
<name>A0A382VPG3_9ZZZZ</name>
<gene>
    <name evidence="1" type="ORF">METZ01_LOCUS400632</name>
</gene>